<comment type="subcellular location">
    <subcellularLocation>
        <location evidence="1">Mitochondrion outer membrane</location>
        <topology evidence="1">Multi-pass membrane protein</topology>
    </subcellularLocation>
</comment>
<keyword evidence="4" id="KW-0677">Repeat</keyword>
<evidence type="ECO:0000256" key="8">
    <source>
        <dbReference type="ARBA" id="ARBA00023136"/>
    </source>
</evidence>
<evidence type="ECO:0000256" key="6">
    <source>
        <dbReference type="ARBA" id="ARBA00022989"/>
    </source>
</evidence>
<dbReference type="Proteomes" id="UP001519460">
    <property type="component" value="Unassembled WGS sequence"/>
</dbReference>
<feature type="transmembrane region" description="Helical" evidence="11">
    <location>
        <begin position="219"/>
        <end position="243"/>
    </location>
</feature>
<dbReference type="Gene3D" id="1.50.40.10">
    <property type="entry name" value="Mitochondrial carrier domain"/>
    <property type="match status" value="1"/>
</dbReference>
<evidence type="ECO:0000256" key="3">
    <source>
        <dbReference type="ARBA" id="ARBA00022692"/>
    </source>
</evidence>
<dbReference type="GO" id="GO:0005741">
    <property type="term" value="C:mitochondrial outer membrane"/>
    <property type="evidence" value="ECO:0007669"/>
    <property type="project" value="UniProtKB-SubCell"/>
</dbReference>
<dbReference type="PANTHER" id="PTHR10780">
    <property type="entry name" value="MITOCHONDRIAL CARRIER HOMOLOG"/>
    <property type="match status" value="1"/>
</dbReference>
<dbReference type="AlphaFoldDB" id="A0ABD0LCI6"/>
<reference evidence="12 13" key="1">
    <citation type="journal article" date="2023" name="Sci. Data">
        <title>Genome assembly of the Korean intertidal mud-creeper Batillaria attramentaria.</title>
        <authorList>
            <person name="Patra A.K."/>
            <person name="Ho P.T."/>
            <person name="Jun S."/>
            <person name="Lee S.J."/>
            <person name="Kim Y."/>
            <person name="Won Y.J."/>
        </authorList>
    </citation>
    <scope>NUCLEOTIDE SEQUENCE [LARGE SCALE GENOMIC DNA]</scope>
    <source>
        <strain evidence="12">Wonlab-2016</strain>
    </source>
</reference>
<keyword evidence="5" id="KW-1000">Mitochondrion outer membrane</keyword>
<comment type="caution">
    <text evidence="12">The sequence shown here is derived from an EMBL/GenBank/DDBJ whole genome shotgun (WGS) entry which is preliminary data.</text>
</comment>
<protein>
    <submittedName>
        <fullName evidence="12">Uncharacterized protein</fullName>
    </submittedName>
</protein>
<sequence length="306" mass="34247">MAAVSLAQYGTGALVTAGLHPLGFAKVLIQTGYEPLPPKPSVSLFGKESLVYPNVLQYVSHIKKVDGFWGMYRGVFPRVVSGTIGNIVQHNVAEQLKKAVKKKAEDKSEQEEEQELATWLRNFCYDTAQETVSRTCGIIVSHPLHVVTVRCMIQFVGREDTYDTIFSSLREIYRNDGILGFFAGLIPRLMGEILTVWITNFLARLLNRYLVEEKDMKSYTAAACGLVVSHFTYPFTLVTNIMAVNSSGLRAASPPQMPRYDSWLDCFSDLSSKGQLKRGASMFWRYYQGPVIMRDGKLIPAPWALA</sequence>
<keyword evidence="6 11" id="KW-1133">Transmembrane helix</keyword>
<keyword evidence="7" id="KW-0496">Mitochondrion</keyword>
<dbReference type="PANTHER" id="PTHR10780:SF18">
    <property type="entry name" value="LD43650P"/>
    <property type="match status" value="1"/>
</dbReference>
<evidence type="ECO:0000256" key="5">
    <source>
        <dbReference type="ARBA" id="ARBA00022787"/>
    </source>
</evidence>
<evidence type="ECO:0000256" key="9">
    <source>
        <dbReference type="PROSITE-ProRule" id="PRU00282"/>
    </source>
</evidence>
<feature type="repeat" description="Solcar" evidence="9">
    <location>
        <begin position="4"/>
        <end position="99"/>
    </location>
</feature>
<keyword evidence="13" id="KW-1185">Reference proteome</keyword>
<evidence type="ECO:0000256" key="4">
    <source>
        <dbReference type="ARBA" id="ARBA00022737"/>
    </source>
</evidence>
<dbReference type="EMBL" id="JACVVK020000062">
    <property type="protein sequence ID" value="KAK7496968.1"/>
    <property type="molecule type" value="Genomic_DNA"/>
</dbReference>
<feature type="transmembrane region" description="Helical" evidence="11">
    <location>
        <begin position="178"/>
        <end position="199"/>
    </location>
</feature>
<evidence type="ECO:0000256" key="2">
    <source>
        <dbReference type="ARBA" id="ARBA00006375"/>
    </source>
</evidence>
<proteinExistence type="inferred from homology"/>
<evidence type="ECO:0000256" key="10">
    <source>
        <dbReference type="RuleBase" id="RU000488"/>
    </source>
</evidence>
<dbReference type="InterPro" id="IPR023395">
    <property type="entry name" value="MCP_dom_sf"/>
</dbReference>
<organism evidence="12 13">
    <name type="scientific">Batillaria attramentaria</name>
    <dbReference type="NCBI Taxonomy" id="370345"/>
    <lineage>
        <taxon>Eukaryota</taxon>
        <taxon>Metazoa</taxon>
        <taxon>Spiralia</taxon>
        <taxon>Lophotrochozoa</taxon>
        <taxon>Mollusca</taxon>
        <taxon>Gastropoda</taxon>
        <taxon>Caenogastropoda</taxon>
        <taxon>Sorbeoconcha</taxon>
        <taxon>Cerithioidea</taxon>
        <taxon>Batillariidae</taxon>
        <taxon>Batillaria</taxon>
    </lineage>
</organism>
<feature type="repeat" description="Solcar" evidence="9">
    <location>
        <begin position="121"/>
        <end position="209"/>
    </location>
</feature>
<accession>A0ABD0LCI6</accession>
<keyword evidence="8 9" id="KW-0472">Membrane</keyword>
<dbReference type="InterPro" id="IPR018108">
    <property type="entry name" value="MCP_transmembrane"/>
</dbReference>
<evidence type="ECO:0000256" key="1">
    <source>
        <dbReference type="ARBA" id="ARBA00004374"/>
    </source>
</evidence>
<dbReference type="Pfam" id="PF00153">
    <property type="entry name" value="Mito_carr"/>
    <property type="match status" value="2"/>
</dbReference>
<name>A0ABD0LCI6_9CAEN</name>
<dbReference type="PROSITE" id="PS50920">
    <property type="entry name" value="SOLCAR"/>
    <property type="match status" value="2"/>
</dbReference>
<evidence type="ECO:0000313" key="12">
    <source>
        <dbReference type="EMBL" id="KAK7496968.1"/>
    </source>
</evidence>
<evidence type="ECO:0000256" key="11">
    <source>
        <dbReference type="SAM" id="Phobius"/>
    </source>
</evidence>
<dbReference type="SUPFAM" id="SSF103506">
    <property type="entry name" value="Mitochondrial carrier"/>
    <property type="match status" value="1"/>
</dbReference>
<evidence type="ECO:0000256" key="7">
    <source>
        <dbReference type="ARBA" id="ARBA00023128"/>
    </source>
</evidence>
<gene>
    <name evidence="12" type="ORF">BaRGS_00011704</name>
</gene>
<comment type="similarity">
    <text evidence="2 10">Belongs to the mitochondrial carrier (TC 2.A.29) family.</text>
</comment>
<keyword evidence="3 9" id="KW-0812">Transmembrane</keyword>
<keyword evidence="10" id="KW-0813">Transport</keyword>
<evidence type="ECO:0000313" key="13">
    <source>
        <dbReference type="Proteomes" id="UP001519460"/>
    </source>
</evidence>